<protein>
    <submittedName>
        <fullName evidence="3">Uncharacterized protein</fullName>
    </submittedName>
</protein>
<dbReference type="GO" id="GO:0032982">
    <property type="term" value="C:myosin filament"/>
    <property type="evidence" value="ECO:0007669"/>
    <property type="project" value="TreeGrafter"/>
</dbReference>
<dbReference type="GO" id="GO:0016460">
    <property type="term" value="C:myosin II complex"/>
    <property type="evidence" value="ECO:0007669"/>
    <property type="project" value="TreeGrafter"/>
</dbReference>
<evidence type="ECO:0000313" key="4">
    <source>
        <dbReference type="Proteomes" id="UP001165085"/>
    </source>
</evidence>
<feature type="compositionally biased region" description="Basic and acidic residues" evidence="2">
    <location>
        <begin position="897"/>
        <end position="910"/>
    </location>
</feature>
<dbReference type="GO" id="GO:0051015">
    <property type="term" value="F:actin filament binding"/>
    <property type="evidence" value="ECO:0007669"/>
    <property type="project" value="TreeGrafter"/>
</dbReference>
<feature type="coiled-coil region" evidence="1">
    <location>
        <begin position="701"/>
        <end position="728"/>
    </location>
</feature>
<dbReference type="PANTHER" id="PTHR45615">
    <property type="entry name" value="MYOSIN HEAVY CHAIN, NON-MUSCLE"/>
    <property type="match status" value="1"/>
</dbReference>
<evidence type="ECO:0000256" key="2">
    <source>
        <dbReference type="SAM" id="MobiDB-lite"/>
    </source>
</evidence>
<dbReference type="GO" id="GO:0005737">
    <property type="term" value="C:cytoplasm"/>
    <property type="evidence" value="ECO:0007669"/>
    <property type="project" value="TreeGrafter"/>
</dbReference>
<feature type="coiled-coil region" evidence="1">
    <location>
        <begin position="274"/>
        <end position="413"/>
    </location>
</feature>
<name>A0A9W7F372_9STRA</name>
<feature type="region of interest" description="Disordered" evidence="2">
    <location>
        <begin position="1"/>
        <end position="27"/>
    </location>
</feature>
<reference evidence="4" key="1">
    <citation type="journal article" date="2023" name="Commun. Biol.">
        <title>Genome analysis of Parmales, the sister group of diatoms, reveals the evolutionary specialization of diatoms from phago-mixotrophs to photoautotrophs.</title>
        <authorList>
            <person name="Ban H."/>
            <person name="Sato S."/>
            <person name="Yoshikawa S."/>
            <person name="Yamada K."/>
            <person name="Nakamura Y."/>
            <person name="Ichinomiya M."/>
            <person name="Sato N."/>
            <person name="Blanc-Mathieu R."/>
            <person name="Endo H."/>
            <person name="Kuwata A."/>
            <person name="Ogata H."/>
        </authorList>
    </citation>
    <scope>NUCLEOTIDE SEQUENCE [LARGE SCALE GENOMIC DNA]</scope>
    <source>
        <strain evidence="4">NIES 3701</strain>
    </source>
</reference>
<sequence>MASQSPPPPPNLQGQMNQSSVKEPTTHPIHDMQDTIAKLKDYTSLCEARIKELHPDHPLPIQHIHIGAPLPETAPPNNSLPLMSKNVPAFVLSAAASNNRQEREDRTMIMELRRQKEHEEARNQELTKQNLQLRSFADRKTREAQVLNRHLVNSQTKVKEMESQLVGLQTSDSRKRINAMSSKPPVSTNIKAHSKVKELTMEVEALKKELETSQFKVTEGDLQIKVLEDALEFKAQEWGIVSHGNGGRLLADLAKLKGEVVSLKKANKDGDLSNKESQLDLKAYKTELEAMEVKMKKKDDEFADLQDNFNKLGGDVLTELEKEKDALLDYVTESLDNVTTLESEKNDLQEEVLTLSGFKNECEELKAEVANFNVKHKNMATELEELREKNTKITEMNEEQKTEIEELAKMQIELLHQLKESTSEFEGKSRMCTELQADLVDRESHVVNTKQSLETTTLSLNQALASLAESEEKIALVVPKLDSADAELRLLRSRLRELETVEGENSKMLGELSLLRPVKEALDRVSADLRAAVNVSGDGTKTSWHQAWINGGNLAVLLPSLGDRIQAMLTDLSTCESQQSTLTSLLNTERAERDMERKVLSDSLVAREQESGDLSRQVKTMNDEHGELRAQSDRAKEAEAAIAQLRTVWVTHCHEDGVGDGSVSTDLELVYSIGRALFAGRQGTQRASATLQKLVESEALCNMKELEVTRLDAELKNVIRELTDLRANSDADLAGLKSESTALNSELESAAELAERQGALALTLEGRLEALSAERALLSSQFHASQNELEQYRAELNSMLSFAIGSAKDVISSSPEFAMISEVTNMSPVSKVVEAVCLVLSVLSSKVPELCDEVIEAQAKLEMAQITKLARTPVQHAVSTPSVKDQPHTPVLFSNKSRNEDSSVSKHKESIASMQKKYLSSHLARSAVENAMNPRSFSHEKESMSRHEDQQKRIQNIRSMSAAAEIETPSHAKPNIRAPSPATKLLQDRLRKAQAAFADLAAKA</sequence>
<organism evidence="3 4">
    <name type="scientific">Triparma strigata</name>
    <dbReference type="NCBI Taxonomy" id="1606541"/>
    <lineage>
        <taxon>Eukaryota</taxon>
        <taxon>Sar</taxon>
        <taxon>Stramenopiles</taxon>
        <taxon>Ochrophyta</taxon>
        <taxon>Bolidophyceae</taxon>
        <taxon>Parmales</taxon>
        <taxon>Triparmaceae</taxon>
        <taxon>Triparma</taxon>
    </lineage>
</organism>
<feature type="compositionally biased region" description="Polar residues" evidence="2">
    <location>
        <begin position="12"/>
        <end position="23"/>
    </location>
</feature>
<dbReference type="PANTHER" id="PTHR45615:SF40">
    <property type="entry name" value="MYOSIN HEAVY CHAIN, NON-MUSCLE"/>
    <property type="match status" value="1"/>
</dbReference>
<keyword evidence="4" id="KW-1185">Reference proteome</keyword>
<dbReference type="OrthoDB" id="194112at2759"/>
<dbReference type="AlphaFoldDB" id="A0A9W7F372"/>
<feature type="compositionally biased region" description="Pro residues" evidence="2">
    <location>
        <begin position="1"/>
        <end position="11"/>
    </location>
</feature>
<dbReference type="Proteomes" id="UP001165085">
    <property type="component" value="Unassembled WGS sequence"/>
</dbReference>
<evidence type="ECO:0000256" key="1">
    <source>
        <dbReference type="SAM" id="Coils"/>
    </source>
</evidence>
<dbReference type="EMBL" id="BRXY01000541">
    <property type="protein sequence ID" value="GMH99268.1"/>
    <property type="molecule type" value="Genomic_DNA"/>
</dbReference>
<keyword evidence="1" id="KW-0175">Coiled coil</keyword>
<dbReference type="GO" id="GO:0000146">
    <property type="term" value="F:microfilament motor activity"/>
    <property type="evidence" value="ECO:0007669"/>
    <property type="project" value="TreeGrafter"/>
</dbReference>
<comment type="caution">
    <text evidence="3">The sequence shown here is derived from an EMBL/GenBank/DDBJ whole genome shotgun (WGS) entry which is preliminary data.</text>
</comment>
<feature type="coiled-coil region" evidence="1">
    <location>
        <begin position="189"/>
        <end position="216"/>
    </location>
</feature>
<feature type="coiled-coil region" evidence="1">
    <location>
        <begin position="618"/>
        <end position="648"/>
    </location>
</feature>
<gene>
    <name evidence="3" type="ORF">TrST_g2796</name>
</gene>
<evidence type="ECO:0000313" key="3">
    <source>
        <dbReference type="EMBL" id="GMH99268.1"/>
    </source>
</evidence>
<proteinExistence type="predicted"/>
<feature type="region of interest" description="Disordered" evidence="2">
    <location>
        <begin position="877"/>
        <end position="911"/>
    </location>
</feature>
<feature type="coiled-coil region" evidence="1">
    <location>
        <begin position="109"/>
        <end position="164"/>
    </location>
</feature>
<accession>A0A9W7F372</accession>